<feature type="region of interest" description="Disordered" evidence="1">
    <location>
        <begin position="1"/>
        <end position="91"/>
    </location>
</feature>
<dbReference type="Proteomes" id="UP000243499">
    <property type="component" value="Chromosome 2"/>
</dbReference>
<dbReference type="EMBL" id="CM008047">
    <property type="protein sequence ID" value="PVH64961.1"/>
    <property type="molecule type" value="Genomic_DNA"/>
</dbReference>
<feature type="compositionally biased region" description="Low complexity" evidence="1">
    <location>
        <begin position="55"/>
        <end position="89"/>
    </location>
</feature>
<evidence type="ECO:0000313" key="2">
    <source>
        <dbReference type="EMBL" id="PVH64961.1"/>
    </source>
</evidence>
<dbReference type="PANTHER" id="PTHR33085:SF63">
    <property type="entry name" value="DUF295 DOMAIN-CONTAINING PROTEIN"/>
    <property type="match status" value="1"/>
</dbReference>
<reference evidence="2" key="1">
    <citation type="submission" date="2018-04" db="EMBL/GenBank/DDBJ databases">
        <title>WGS assembly of Panicum hallii.</title>
        <authorList>
            <person name="Lovell J."/>
            <person name="Jenkins J."/>
            <person name="Lowry D."/>
            <person name="Mamidi S."/>
            <person name="Sreedasyam A."/>
            <person name="Weng X."/>
            <person name="Barry K."/>
            <person name="Bonette J."/>
            <person name="Campitelli B."/>
            <person name="Daum C."/>
            <person name="Gordon S."/>
            <person name="Gould B."/>
            <person name="Lipzen A."/>
            <person name="Macqueen A."/>
            <person name="Palacio-Mejia J."/>
            <person name="Plott C."/>
            <person name="Shakirov E."/>
            <person name="Shu S."/>
            <person name="Yoshinaga Y."/>
            <person name="Zane M."/>
            <person name="Rokhsar D."/>
            <person name="Grimwood J."/>
            <person name="Schmutz J."/>
            <person name="Juenger T."/>
        </authorList>
    </citation>
    <scope>NUCLEOTIDE SEQUENCE [LARGE SCALE GENOMIC DNA]</scope>
    <source>
        <strain evidence="2">FIL2</strain>
    </source>
</reference>
<dbReference type="InterPro" id="IPR012871">
    <property type="entry name" value="DUF1668_ORYSA"/>
</dbReference>
<gene>
    <name evidence="2" type="ORF">PAHAL_2G393800</name>
</gene>
<dbReference type="PANTHER" id="PTHR33085">
    <property type="entry name" value="OS12G0113100 PROTEIN-RELATED"/>
    <property type="match status" value="1"/>
</dbReference>
<sequence length="392" mass="44235">MARPPRRSDDGGQCRRRRRRLHILTNRNGDQGMSIYKLNEDGFDSDDAYCEDSRSISSEDSSDSGSISSEDSEDSGSISSEDSCSSSSEDGMDCFEAQDRFDSEYDVDSRARRLRHGRLVARLGRQAGCPDFVAAVTKIVGLNRSSFHFTTVNFIFDAATRMVSATPPFRSPKKSATFWAVGGTARPRAAVCHYGTWQWEALLPPPFNKPRTGGHVTARAVHPDGATVFLSFYETGTFSFNGERLEWARHGGWDLPFDGEEFYVRDLGAWVGLCSRHRGRLAACRVVGGRRGGAEPDGKCGRDLLFRQKWRRHIEANLVYMGDTKFCLLETLTTEEKDRSDIYGLIVPMLLRVVTFRVQYSWDGELCVVDRRSRVYNLPWYSSGHKPQAFWI</sequence>
<accession>A0A2T8KS04</accession>
<protein>
    <submittedName>
        <fullName evidence="2">Uncharacterized protein</fullName>
    </submittedName>
</protein>
<dbReference type="Gramene" id="PVH64961">
    <property type="protein sequence ID" value="PVH64961"/>
    <property type="gene ID" value="PAHAL_2G393800"/>
</dbReference>
<organism evidence="2">
    <name type="scientific">Panicum hallii</name>
    <dbReference type="NCBI Taxonomy" id="206008"/>
    <lineage>
        <taxon>Eukaryota</taxon>
        <taxon>Viridiplantae</taxon>
        <taxon>Streptophyta</taxon>
        <taxon>Embryophyta</taxon>
        <taxon>Tracheophyta</taxon>
        <taxon>Spermatophyta</taxon>
        <taxon>Magnoliopsida</taxon>
        <taxon>Liliopsida</taxon>
        <taxon>Poales</taxon>
        <taxon>Poaceae</taxon>
        <taxon>PACMAD clade</taxon>
        <taxon>Panicoideae</taxon>
        <taxon>Panicodae</taxon>
        <taxon>Paniceae</taxon>
        <taxon>Panicinae</taxon>
        <taxon>Panicum</taxon>
        <taxon>Panicum sect. Panicum</taxon>
    </lineage>
</organism>
<proteinExistence type="predicted"/>
<dbReference type="AlphaFoldDB" id="A0A2T8KS04"/>
<name>A0A2T8KS04_9POAL</name>
<feature type="compositionally biased region" description="Acidic residues" evidence="1">
    <location>
        <begin position="41"/>
        <end position="50"/>
    </location>
</feature>
<evidence type="ECO:0000256" key="1">
    <source>
        <dbReference type="SAM" id="MobiDB-lite"/>
    </source>
</evidence>
<feature type="compositionally biased region" description="Basic and acidic residues" evidence="1">
    <location>
        <begin position="1"/>
        <end position="13"/>
    </location>
</feature>
<dbReference type="Pfam" id="PF07893">
    <property type="entry name" value="DUF1668"/>
    <property type="match status" value="1"/>
</dbReference>